<dbReference type="EMBL" id="BJON01000002">
    <property type="protein sequence ID" value="GED66868.1"/>
    <property type="molecule type" value="Genomic_DNA"/>
</dbReference>
<reference evidence="2 3" key="1">
    <citation type="submission" date="2019-06" db="EMBL/GenBank/DDBJ databases">
        <title>Whole genome shotgun sequence of Brevibacillus reuszeri NBRC 15719.</title>
        <authorList>
            <person name="Hosoyama A."/>
            <person name="Uohara A."/>
            <person name="Ohji S."/>
            <person name="Ichikawa N."/>
        </authorList>
    </citation>
    <scope>NUCLEOTIDE SEQUENCE [LARGE SCALE GENOMIC DNA]</scope>
    <source>
        <strain evidence="2 3">NBRC 15719</strain>
    </source>
</reference>
<gene>
    <name evidence="2" type="ORF">BRE01_05700</name>
</gene>
<evidence type="ECO:0000259" key="1">
    <source>
        <dbReference type="Pfam" id="PF22289"/>
    </source>
</evidence>
<name>A0ABQ0TG14_9BACL</name>
<accession>A0ABQ0TG14</accession>
<sequence>MIRPVQKELLFSKGKRKYLFCTDSAGAEALYPLVRQTMEDHVPFDFLEIEHESDSFLEQWFSQQKMGTYMYLSGKWEFVSRIKNLALEAGFTEFEMQLKVIGPARKKLLCSKCYGIHEVEEVLHVICIHCGLYLEVSNHYSRRLDAFLGYSSIK</sequence>
<dbReference type="NCBIfam" id="NF041259">
    <property type="entry name" value="mono_DmmA_fam"/>
    <property type="match status" value="1"/>
</dbReference>
<dbReference type="InterPro" id="IPR048037">
    <property type="entry name" value="DmmA-like_C"/>
</dbReference>
<evidence type="ECO:0000313" key="2">
    <source>
        <dbReference type="EMBL" id="GED66868.1"/>
    </source>
</evidence>
<protein>
    <recommendedName>
        <fullName evidence="1">Dimethylamine monooxygenase subunit DmmA-like C-terminal domain-containing protein</fullName>
    </recommendedName>
</protein>
<evidence type="ECO:0000313" key="3">
    <source>
        <dbReference type="Proteomes" id="UP000319578"/>
    </source>
</evidence>
<dbReference type="Proteomes" id="UP000319578">
    <property type="component" value="Unassembled WGS sequence"/>
</dbReference>
<dbReference type="RefSeq" id="WP_049739936.1">
    <property type="nucleotide sequence ID" value="NZ_BJON01000002.1"/>
</dbReference>
<feature type="domain" description="Dimethylamine monooxygenase subunit DmmA-like C-terminal" evidence="1">
    <location>
        <begin position="108"/>
        <end position="149"/>
    </location>
</feature>
<comment type="caution">
    <text evidence="2">The sequence shown here is derived from an EMBL/GenBank/DDBJ whole genome shotgun (WGS) entry which is preliminary data.</text>
</comment>
<dbReference type="Pfam" id="PF22289">
    <property type="entry name" value="DmmA-like_C"/>
    <property type="match status" value="1"/>
</dbReference>
<proteinExistence type="predicted"/>
<organism evidence="2 3">
    <name type="scientific">Brevibacillus reuszeri</name>
    <dbReference type="NCBI Taxonomy" id="54915"/>
    <lineage>
        <taxon>Bacteria</taxon>
        <taxon>Bacillati</taxon>
        <taxon>Bacillota</taxon>
        <taxon>Bacilli</taxon>
        <taxon>Bacillales</taxon>
        <taxon>Paenibacillaceae</taxon>
        <taxon>Brevibacillus</taxon>
    </lineage>
</organism>
<keyword evidence="3" id="KW-1185">Reference proteome</keyword>